<dbReference type="RefSeq" id="WP_106167598.1">
    <property type="nucleotide sequence ID" value="NZ_JAVKZF010000002.1"/>
</dbReference>
<evidence type="ECO:0008006" key="3">
    <source>
        <dbReference type="Google" id="ProtNLM"/>
    </source>
</evidence>
<organism evidence="1 2">
    <name type="scientific">Chroococcidiopsis cubana SAG 39.79</name>
    <dbReference type="NCBI Taxonomy" id="388085"/>
    <lineage>
        <taxon>Bacteria</taxon>
        <taxon>Bacillati</taxon>
        <taxon>Cyanobacteriota</taxon>
        <taxon>Cyanophyceae</taxon>
        <taxon>Chroococcidiopsidales</taxon>
        <taxon>Chroococcidiopsidaceae</taxon>
        <taxon>Chroococcidiopsis</taxon>
    </lineage>
</organism>
<keyword evidence="2" id="KW-1185">Reference proteome</keyword>
<evidence type="ECO:0000313" key="1">
    <source>
        <dbReference type="EMBL" id="RUT09279.1"/>
    </source>
</evidence>
<reference evidence="1 2" key="1">
    <citation type="journal article" date="2019" name="Genome Biol. Evol.">
        <title>Day and night: Metabolic profiles and evolutionary relationships of six axenic non-marine cyanobacteria.</title>
        <authorList>
            <person name="Will S.E."/>
            <person name="Henke P."/>
            <person name="Boedeker C."/>
            <person name="Huang S."/>
            <person name="Brinkmann H."/>
            <person name="Rohde M."/>
            <person name="Jarek M."/>
            <person name="Friedl T."/>
            <person name="Seufert S."/>
            <person name="Schumacher M."/>
            <person name="Overmann J."/>
            <person name="Neumann-Schaal M."/>
            <person name="Petersen J."/>
        </authorList>
    </citation>
    <scope>NUCLEOTIDE SEQUENCE [LARGE SCALE GENOMIC DNA]</scope>
    <source>
        <strain evidence="1 2">SAG 39.79</strain>
    </source>
</reference>
<sequence length="201" mass="23446">MSIIKTKLLHPITSPEQIDKIDESLSWAVRCQMKPRWSEEITLFKLEKWVAVPVISESSIDSMEKERRQQTLLARGYRELWAVGLCNRYVPPYTVPVTLEGLEEFRQEMGFLYDCALFAGQPEPDWVLISIDSELDVIAGQADFIRQFLNCEIEEAFFRFQNYVVHEPMPKQLRQYLQLVHDRLKGNYQSASVGAEFRLTP</sequence>
<protein>
    <recommendedName>
        <fullName evidence="3">Phycobilisome protein</fullName>
    </recommendedName>
</protein>
<proteinExistence type="predicted"/>
<comment type="caution">
    <text evidence="1">The sequence shown here is derived from an EMBL/GenBank/DDBJ whole genome shotgun (WGS) entry which is preliminary data.</text>
</comment>
<dbReference type="AlphaFoldDB" id="A0AB37UG09"/>
<dbReference type="Proteomes" id="UP000282574">
    <property type="component" value="Unassembled WGS sequence"/>
</dbReference>
<dbReference type="EMBL" id="RSCK01000049">
    <property type="protein sequence ID" value="RUT09279.1"/>
    <property type="molecule type" value="Genomic_DNA"/>
</dbReference>
<name>A0AB37UG09_9CYAN</name>
<gene>
    <name evidence="1" type="ORF">DSM107010_45750</name>
</gene>
<evidence type="ECO:0000313" key="2">
    <source>
        <dbReference type="Proteomes" id="UP000282574"/>
    </source>
</evidence>
<accession>A0AB37UG09</accession>